<protein>
    <submittedName>
        <fullName evidence="2">Uncharacterized protein</fullName>
    </submittedName>
</protein>
<gene>
    <name evidence="2" type="ORF">E0Z10_g10044</name>
</gene>
<keyword evidence="3" id="KW-1185">Reference proteome</keyword>
<dbReference type="Proteomes" id="UP000297716">
    <property type="component" value="Unassembled WGS sequence"/>
</dbReference>
<evidence type="ECO:0000256" key="1">
    <source>
        <dbReference type="SAM" id="SignalP"/>
    </source>
</evidence>
<evidence type="ECO:0000313" key="2">
    <source>
        <dbReference type="EMBL" id="TGJ78715.1"/>
    </source>
</evidence>
<comment type="caution">
    <text evidence="2">The sequence shown here is derived from an EMBL/GenBank/DDBJ whole genome shotgun (WGS) entry which is preliminary data.</text>
</comment>
<feature type="signal peptide" evidence="1">
    <location>
        <begin position="1"/>
        <end position="20"/>
    </location>
</feature>
<sequence>MQFRFPTFLLGLGAAGVVSAQVQELYQEGPFALRVKGQASNSSIDGYLSWYNLQGLPAPTFISYEPLSNPVVGNSSFEWYFNYTGLVQYKGHEVGFLLVNPTANTTTPSPYHGQPLDISYMSNSNVGIALLGIGGAFDAGFDADDKTFSTSEFDDSTYVPGVPPEYSQDLGYYNWAVCWQLSGTYRQTLSWITFGKPHNPTCELVNLLRVGL</sequence>
<dbReference type="EMBL" id="SKBN01000358">
    <property type="protein sequence ID" value="TGJ78715.1"/>
    <property type="molecule type" value="Genomic_DNA"/>
</dbReference>
<name>A0A4Z0YHI4_9PEZI</name>
<proteinExistence type="predicted"/>
<evidence type="ECO:0000313" key="3">
    <source>
        <dbReference type="Proteomes" id="UP000297716"/>
    </source>
</evidence>
<organism evidence="2 3">
    <name type="scientific">Xylaria hypoxylon</name>
    <dbReference type="NCBI Taxonomy" id="37992"/>
    <lineage>
        <taxon>Eukaryota</taxon>
        <taxon>Fungi</taxon>
        <taxon>Dikarya</taxon>
        <taxon>Ascomycota</taxon>
        <taxon>Pezizomycotina</taxon>
        <taxon>Sordariomycetes</taxon>
        <taxon>Xylariomycetidae</taxon>
        <taxon>Xylariales</taxon>
        <taxon>Xylariaceae</taxon>
        <taxon>Xylaria</taxon>
    </lineage>
</organism>
<dbReference type="OrthoDB" id="3515453at2759"/>
<reference evidence="2 3" key="1">
    <citation type="submission" date="2019-03" db="EMBL/GenBank/DDBJ databases">
        <title>Draft genome sequence of Xylaria hypoxylon DSM 108379, a ubiquitous saprotrophic-parasitic fungi on hardwood.</title>
        <authorList>
            <person name="Buettner E."/>
            <person name="Leonhardt S."/>
            <person name="Gebauer A.M."/>
            <person name="Liers C."/>
            <person name="Hofrichter M."/>
            <person name="Kellner H."/>
        </authorList>
    </citation>
    <scope>NUCLEOTIDE SEQUENCE [LARGE SCALE GENOMIC DNA]</scope>
    <source>
        <strain evidence="2 3">DSM 108379</strain>
    </source>
</reference>
<accession>A0A4Z0YHI4</accession>
<dbReference type="AlphaFoldDB" id="A0A4Z0YHI4"/>
<keyword evidence="1" id="KW-0732">Signal</keyword>
<feature type="chain" id="PRO_5021368779" evidence="1">
    <location>
        <begin position="21"/>
        <end position="212"/>
    </location>
</feature>